<comment type="caution">
    <text evidence="1">The sequence shown here is derived from an EMBL/GenBank/DDBJ whole genome shotgun (WGS) entry which is preliminary data.</text>
</comment>
<sequence>MNSQESETDLSKFAFTVTRITMAQICQSVGFMSTQRSTLNTLTDIAARYLRALAESAAAYAASFGGTQSNLCDVVHALENLGSVQGFCSAWDVRRTRTLLASPTLVDLSKFVECVDEIPFAKPVPRCPPLEKRVITSQAANPTGVSHIPKWLPAFPRREISNVKETQEVERSEIGIELCGKVDGGCLVSKRMRVGLLLEKRDRVRFKMGFGVGRGKVKGGGEVGEGIVGVDLRNGVCRGGRREEGKGCHAKVIGILMMIKIEKMTTRRGGIVMFQGKAEG</sequence>
<organism evidence="1 2">
    <name type="scientific">Vaccinium darrowii</name>
    <dbReference type="NCBI Taxonomy" id="229202"/>
    <lineage>
        <taxon>Eukaryota</taxon>
        <taxon>Viridiplantae</taxon>
        <taxon>Streptophyta</taxon>
        <taxon>Embryophyta</taxon>
        <taxon>Tracheophyta</taxon>
        <taxon>Spermatophyta</taxon>
        <taxon>Magnoliopsida</taxon>
        <taxon>eudicotyledons</taxon>
        <taxon>Gunneridae</taxon>
        <taxon>Pentapetalae</taxon>
        <taxon>asterids</taxon>
        <taxon>Ericales</taxon>
        <taxon>Ericaceae</taxon>
        <taxon>Vaccinioideae</taxon>
        <taxon>Vaccinieae</taxon>
        <taxon>Vaccinium</taxon>
    </lineage>
</organism>
<accession>A0ACB7XG23</accession>
<evidence type="ECO:0000313" key="1">
    <source>
        <dbReference type="EMBL" id="KAH7839296.1"/>
    </source>
</evidence>
<proteinExistence type="predicted"/>
<name>A0ACB7XG23_9ERIC</name>
<dbReference type="Proteomes" id="UP000828048">
    <property type="component" value="Chromosome 10"/>
</dbReference>
<evidence type="ECO:0000313" key="2">
    <source>
        <dbReference type="Proteomes" id="UP000828048"/>
    </source>
</evidence>
<keyword evidence="2" id="KW-1185">Reference proteome</keyword>
<protein>
    <submittedName>
        <fullName evidence="1">Uncharacterized protein</fullName>
    </submittedName>
</protein>
<gene>
    <name evidence="1" type="ORF">Vadar_002353</name>
</gene>
<dbReference type="EMBL" id="CM037160">
    <property type="protein sequence ID" value="KAH7839296.1"/>
    <property type="molecule type" value="Genomic_DNA"/>
</dbReference>
<reference evidence="1 2" key="1">
    <citation type="journal article" date="2021" name="Hortic Res">
        <title>High-quality reference genome and annotation aids understanding of berry development for evergreen blueberry (Vaccinium darrowii).</title>
        <authorList>
            <person name="Yu J."/>
            <person name="Hulse-Kemp A.M."/>
            <person name="Babiker E."/>
            <person name="Staton M."/>
        </authorList>
    </citation>
    <scope>NUCLEOTIDE SEQUENCE [LARGE SCALE GENOMIC DNA]</scope>
    <source>
        <strain evidence="2">cv. NJ 8807/NJ 8810</strain>
        <tissue evidence="1">Young leaf</tissue>
    </source>
</reference>